<dbReference type="EC" id="2.5.1.15" evidence="5 10"/>
<keyword evidence="8 10" id="KW-0460">Magnesium</keyword>
<comment type="catalytic activity">
    <reaction evidence="1">
        <text>(7,8-dihydropterin-6-yl)methyl diphosphate + 4-aminobenzoate = 7,8-dihydropteroate + diphosphate</text>
        <dbReference type="Rhea" id="RHEA:19949"/>
        <dbReference type="ChEBI" id="CHEBI:17836"/>
        <dbReference type="ChEBI" id="CHEBI:17839"/>
        <dbReference type="ChEBI" id="CHEBI:33019"/>
        <dbReference type="ChEBI" id="CHEBI:72950"/>
        <dbReference type="EC" id="2.5.1.15"/>
    </reaction>
</comment>
<dbReference type="NCBIfam" id="TIGR01496">
    <property type="entry name" value="DHPS"/>
    <property type="match status" value="1"/>
</dbReference>
<comment type="pathway">
    <text evidence="3 10">Cofactor biosynthesis; tetrahydrofolate biosynthesis; 7,8-dihydrofolate from 2-amino-4-hydroxy-6-hydroxymethyl-7,8-dihydropteridine diphosphate and 4-aminobenzoate: step 1/2.</text>
</comment>
<dbReference type="PANTHER" id="PTHR20941">
    <property type="entry name" value="FOLATE SYNTHESIS PROTEINS"/>
    <property type="match status" value="1"/>
</dbReference>
<evidence type="ECO:0000256" key="8">
    <source>
        <dbReference type="ARBA" id="ARBA00022842"/>
    </source>
</evidence>
<keyword evidence="6 10" id="KW-0808">Transferase</keyword>
<dbReference type="CDD" id="cd00739">
    <property type="entry name" value="DHPS"/>
    <property type="match status" value="1"/>
</dbReference>
<dbReference type="InterPro" id="IPR006390">
    <property type="entry name" value="DHP_synth_dom"/>
</dbReference>
<dbReference type="InterPro" id="IPR011005">
    <property type="entry name" value="Dihydropteroate_synth-like_sf"/>
</dbReference>
<name>A0ABT7C6Y9_9MICO</name>
<dbReference type="PROSITE" id="PS00792">
    <property type="entry name" value="DHPS_1"/>
    <property type="match status" value="1"/>
</dbReference>
<dbReference type="SUPFAM" id="SSF51717">
    <property type="entry name" value="Dihydropteroate synthetase-like"/>
    <property type="match status" value="1"/>
</dbReference>
<dbReference type="Gene3D" id="3.20.20.20">
    <property type="entry name" value="Dihydropteroate synthase-like"/>
    <property type="match status" value="1"/>
</dbReference>
<sequence length="290" mass="31137">MDAMTAPTQQPVTTEIMAVLNVTPDSFSDGGAVEAPTPAERTAKAINKAHDLISQGATIIDVGGESTRPGAERVPQEEESARVVPVVRQLVKEGIIVSVDTMYAATAAACLEAGDVYINDVSGGLADPEMLATVAARDGRFILSHWRGHSVVMNDLAVYEDAADEIKTELLQMRDRAVDAGVTPERIVLDPGLGFAKDRDDNWAVLQRLDEFQALGHELLIGVSRKRFMGALLDPDAPVTDRDLPTAVVSALCAERGVWGVRVHNVAATRIALDVVNAWRQGADTRADHR</sequence>
<keyword evidence="13" id="KW-1185">Reference proteome</keyword>
<dbReference type="Pfam" id="PF00809">
    <property type="entry name" value="Pterin_bind"/>
    <property type="match status" value="1"/>
</dbReference>
<feature type="domain" description="Pterin-binding" evidence="11">
    <location>
        <begin position="14"/>
        <end position="274"/>
    </location>
</feature>
<comment type="similarity">
    <text evidence="4 10">Belongs to the DHPS family.</text>
</comment>
<evidence type="ECO:0000313" key="12">
    <source>
        <dbReference type="EMBL" id="MDJ1370973.1"/>
    </source>
</evidence>
<protein>
    <recommendedName>
        <fullName evidence="5 10">Dihydropteroate synthase</fullName>
        <shortName evidence="10">DHPS</shortName>
        <ecNumber evidence="5 10">2.5.1.15</ecNumber>
    </recommendedName>
    <alternativeName>
        <fullName evidence="10">Dihydropteroate pyrophosphorylase</fullName>
    </alternativeName>
</protein>
<evidence type="ECO:0000256" key="2">
    <source>
        <dbReference type="ARBA" id="ARBA00001946"/>
    </source>
</evidence>
<comment type="cofactor">
    <cofactor evidence="2 10">
        <name>Mg(2+)</name>
        <dbReference type="ChEBI" id="CHEBI:18420"/>
    </cofactor>
</comment>
<dbReference type="PROSITE" id="PS50972">
    <property type="entry name" value="PTERIN_BINDING"/>
    <property type="match status" value="1"/>
</dbReference>
<evidence type="ECO:0000256" key="3">
    <source>
        <dbReference type="ARBA" id="ARBA00004763"/>
    </source>
</evidence>
<evidence type="ECO:0000313" key="13">
    <source>
        <dbReference type="Proteomes" id="UP001170379"/>
    </source>
</evidence>
<dbReference type="PROSITE" id="PS00793">
    <property type="entry name" value="DHPS_2"/>
    <property type="match status" value="1"/>
</dbReference>
<dbReference type="Proteomes" id="UP001170379">
    <property type="component" value="Unassembled WGS sequence"/>
</dbReference>
<reference evidence="12" key="2">
    <citation type="journal article" date="2022" name="Sci. Rep.">
        <title>In silico prediction of the enzymes involved in the degradation of the herbicide molinate by Gulosibacter molinativorax ON4T.</title>
        <authorList>
            <person name="Lopes A.R."/>
            <person name="Bunin E."/>
            <person name="Viana A.T."/>
            <person name="Froufe H."/>
            <person name="Munoz-Merida A."/>
            <person name="Pinho D."/>
            <person name="Figueiredo J."/>
            <person name="Barroso C."/>
            <person name="Vaz-Moreira I."/>
            <person name="Bellanger X."/>
            <person name="Egas C."/>
            <person name="Nunes O.C."/>
        </authorList>
    </citation>
    <scope>NUCLEOTIDE SEQUENCE</scope>
    <source>
        <strain evidence="12">ON4</strain>
    </source>
</reference>
<dbReference type="InterPro" id="IPR045031">
    <property type="entry name" value="DHP_synth-like"/>
</dbReference>
<evidence type="ECO:0000256" key="10">
    <source>
        <dbReference type="RuleBase" id="RU361205"/>
    </source>
</evidence>
<evidence type="ECO:0000256" key="6">
    <source>
        <dbReference type="ARBA" id="ARBA00022679"/>
    </source>
</evidence>
<reference evidence="12" key="1">
    <citation type="submission" date="2018-03" db="EMBL/GenBank/DDBJ databases">
        <authorList>
            <person name="Nunes O.C."/>
            <person name="Lopes A.R."/>
            <person name="Froufe H."/>
            <person name="Munoz-Merida A."/>
            <person name="Barroso C."/>
            <person name="Egas C."/>
        </authorList>
    </citation>
    <scope>NUCLEOTIDE SEQUENCE</scope>
    <source>
        <strain evidence="12">ON4</strain>
    </source>
</reference>
<dbReference type="InterPro" id="IPR000489">
    <property type="entry name" value="Pterin-binding_dom"/>
</dbReference>
<organism evidence="12 13">
    <name type="scientific">Gulosibacter molinativorax</name>
    <dbReference type="NCBI Taxonomy" id="256821"/>
    <lineage>
        <taxon>Bacteria</taxon>
        <taxon>Bacillati</taxon>
        <taxon>Actinomycetota</taxon>
        <taxon>Actinomycetes</taxon>
        <taxon>Micrococcales</taxon>
        <taxon>Microbacteriaceae</taxon>
        <taxon>Gulosibacter</taxon>
    </lineage>
</organism>
<evidence type="ECO:0000256" key="9">
    <source>
        <dbReference type="ARBA" id="ARBA00022909"/>
    </source>
</evidence>
<proteinExistence type="inferred from homology"/>
<evidence type="ECO:0000259" key="11">
    <source>
        <dbReference type="PROSITE" id="PS50972"/>
    </source>
</evidence>
<evidence type="ECO:0000256" key="5">
    <source>
        <dbReference type="ARBA" id="ARBA00012458"/>
    </source>
</evidence>
<keyword evidence="9 10" id="KW-0289">Folate biosynthesis</keyword>
<comment type="caution">
    <text evidence="12">The sequence shown here is derived from an EMBL/GenBank/DDBJ whole genome shotgun (WGS) entry which is preliminary data.</text>
</comment>
<keyword evidence="7 10" id="KW-0479">Metal-binding</keyword>
<evidence type="ECO:0000256" key="4">
    <source>
        <dbReference type="ARBA" id="ARBA00009503"/>
    </source>
</evidence>
<dbReference type="PANTHER" id="PTHR20941:SF1">
    <property type="entry name" value="FOLIC ACID SYNTHESIS PROTEIN FOL1"/>
    <property type="match status" value="1"/>
</dbReference>
<accession>A0ABT7C6Y9</accession>
<comment type="function">
    <text evidence="10">Catalyzes the condensation of para-aminobenzoate (pABA) with 6-hydroxymethyl-7,8-dihydropterin diphosphate (DHPt-PP) to form 7,8-dihydropteroate (H2Pte), the immediate precursor of folate derivatives.</text>
</comment>
<evidence type="ECO:0000256" key="1">
    <source>
        <dbReference type="ARBA" id="ARBA00000012"/>
    </source>
</evidence>
<dbReference type="EMBL" id="PXVD01000008">
    <property type="protein sequence ID" value="MDJ1370973.1"/>
    <property type="molecule type" value="Genomic_DNA"/>
</dbReference>
<gene>
    <name evidence="12" type="primary">folP</name>
    <name evidence="12" type="ORF">C7K25_06270</name>
</gene>
<evidence type="ECO:0000256" key="7">
    <source>
        <dbReference type="ARBA" id="ARBA00022723"/>
    </source>
</evidence>